<dbReference type="GeneID" id="96621842"/>
<dbReference type="RefSeq" id="WP_048351745.1">
    <property type="nucleotide sequence ID" value="NZ_CP049044.1"/>
</dbReference>
<proteinExistence type="predicted"/>
<organism evidence="1 2">
    <name type="scientific">Pseudomonas psychrophila</name>
    <dbReference type="NCBI Taxonomy" id="122355"/>
    <lineage>
        <taxon>Bacteria</taxon>
        <taxon>Pseudomonadati</taxon>
        <taxon>Pseudomonadota</taxon>
        <taxon>Gammaproteobacteria</taxon>
        <taxon>Pseudomonadales</taxon>
        <taxon>Pseudomonadaceae</taxon>
        <taxon>Pseudomonas</taxon>
    </lineage>
</organism>
<accession>A0ABY0W4H7</accession>
<dbReference type="CDD" id="cd00085">
    <property type="entry name" value="HNHc"/>
    <property type="match status" value="1"/>
</dbReference>
<dbReference type="InterPro" id="IPR003615">
    <property type="entry name" value="HNH_nuc"/>
</dbReference>
<keyword evidence="2" id="KW-1185">Reference proteome</keyword>
<gene>
    <name evidence="1" type="ORF">SAMN04490201_4303</name>
</gene>
<sequence>MRNLPLPHRETSRADLIASIRQYNYRGPQGHALSEIEISDLLALYDQYDQDRGAASQLLKGSNFPQTLIDALDAAYEKTYETRSLYPLRERLFKGIGLCPICGIDPVAELDHFLPRSHFAPLAIYARNLVPSCHDCNHIKLAGFGGQNEEELAFVHAYFDALPDIQFLEAQIDISEGGLVATFQVIPEVALDEGISGRLSNQMITLKLNERYEKELNNYVMSHATAIHLEHARKGERGVRKFLRNQGAIEAENLYTNHWRPTLLRALANHDEFVGEGFVEIFKVPQRILDELLDDSD</sequence>
<evidence type="ECO:0000313" key="2">
    <source>
        <dbReference type="Proteomes" id="UP000182058"/>
    </source>
</evidence>
<protein>
    <recommendedName>
        <fullName evidence="3">HNH endonuclease</fullName>
    </recommendedName>
</protein>
<dbReference type="EMBL" id="LT629795">
    <property type="protein sequence ID" value="SDU72554.1"/>
    <property type="molecule type" value="Genomic_DNA"/>
</dbReference>
<evidence type="ECO:0000313" key="1">
    <source>
        <dbReference type="EMBL" id="SDU72554.1"/>
    </source>
</evidence>
<reference evidence="1 2" key="1">
    <citation type="submission" date="2016-10" db="EMBL/GenBank/DDBJ databases">
        <authorList>
            <person name="Varghese N."/>
            <person name="Submissions S."/>
        </authorList>
    </citation>
    <scope>NUCLEOTIDE SEQUENCE [LARGE SCALE GENOMIC DNA]</scope>
    <source>
        <strain evidence="1 2">BS3667</strain>
    </source>
</reference>
<name>A0ABY0W4H7_9PSED</name>
<dbReference type="Gene3D" id="1.10.30.50">
    <property type="match status" value="1"/>
</dbReference>
<evidence type="ECO:0008006" key="3">
    <source>
        <dbReference type="Google" id="ProtNLM"/>
    </source>
</evidence>
<dbReference type="Proteomes" id="UP000182058">
    <property type="component" value="Chromosome I"/>
</dbReference>